<reference evidence="2 3" key="1">
    <citation type="submission" date="2018-01" db="EMBL/GenBank/DDBJ databases">
        <title>The complete genome sequence of Chromatium okenii LaCa, a purple sulfur bacterium with a turbulent life.</title>
        <authorList>
            <person name="Luedin S.M."/>
            <person name="Liechti N."/>
            <person name="Storelli N."/>
            <person name="Danza F."/>
            <person name="Wittwer M."/>
            <person name="Pothier J.F."/>
            <person name="Tonolla M.A."/>
        </authorList>
    </citation>
    <scope>NUCLEOTIDE SEQUENCE [LARGE SCALE GENOMIC DNA]</scope>
    <source>
        <strain evidence="2 3">LaCa</strain>
    </source>
</reference>
<dbReference type="PANTHER" id="PTHR35812:SF1">
    <property type="entry name" value="LIPOPROTEIN"/>
    <property type="match status" value="1"/>
</dbReference>
<dbReference type="Pfam" id="PF07603">
    <property type="entry name" value="Lcl_C"/>
    <property type="match status" value="1"/>
</dbReference>
<accession>A0A2S7XU52</accession>
<comment type="caution">
    <text evidence="2">The sequence shown here is derived from an EMBL/GenBank/DDBJ whole genome shotgun (WGS) entry which is preliminary data.</text>
</comment>
<evidence type="ECO:0000259" key="1">
    <source>
        <dbReference type="Pfam" id="PF07603"/>
    </source>
</evidence>
<evidence type="ECO:0000313" key="3">
    <source>
        <dbReference type="Proteomes" id="UP000239936"/>
    </source>
</evidence>
<feature type="domain" description="Lcl C-terminal" evidence="1">
    <location>
        <begin position="191"/>
        <end position="325"/>
    </location>
</feature>
<keyword evidence="3" id="KW-1185">Reference proteome</keyword>
<sequence>MNIFFNHSTGAFIMPKVIKFDLPIDGIRAKNIEEIRDHFTLEILAHFRSGLLAKWLAVRKLSEELEALQAIDTSTDDQAVFKRLCEIFAVEADDAVIAVLFNDPMPKFGLTVAEVVKQNETADKIINLADLLPIQPNAVNLFQNRTIFLDSLESLDNKTLILQECEGALIFKNCIIRSSVINGRYHDSGDGTVWDSQTGLRWMRCALGQTWTGATCDGEAKKYDWDAVYSAVKELNTNGGYAGRCDWGLPSIDELKTLVVEDQEPTIDQQAFPNTPSSGFFAGSNSLFFGDDDPHPQSQSQYMNFNDGCATEYVQGNINYVRLVRDEMTMKQMVICYRNNTAILNKIELEMELERYKAFILQFKGNLI</sequence>
<proteinExistence type="predicted"/>
<dbReference type="InterPro" id="IPR011460">
    <property type="entry name" value="Lcl_C"/>
</dbReference>
<organism evidence="2 3">
    <name type="scientific">Chromatium okenii</name>
    <dbReference type="NCBI Taxonomy" id="61644"/>
    <lineage>
        <taxon>Bacteria</taxon>
        <taxon>Pseudomonadati</taxon>
        <taxon>Pseudomonadota</taxon>
        <taxon>Gammaproteobacteria</taxon>
        <taxon>Chromatiales</taxon>
        <taxon>Chromatiaceae</taxon>
        <taxon>Chromatium</taxon>
    </lineage>
</organism>
<dbReference type="OrthoDB" id="9793251at2"/>
<dbReference type="Proteomes" id="UP000239936">
    <property type="component" value="Unassembled WGS sequence"/>
</dbReference>
<dbReference type="AlphaFoldDB" id="A0A2S7XU52"/>
<evidence type="ECO:0000313" key="2">
    <source>
        <dbReference type="EMBL" id="PQJ97274.1"/>
    </source>
</evidence>
<protein>
    <recommendedName>
        <fullName evidence="1">Lcl C-terminal domain-containing protein</fullName>
    </recommendedName>
</protein>
<dbReference type="PANTHER" id="PTHR35812">
    <property type="entry name" value="LIPOPROTEIN"/>
    <property type="match status" value="1"/>
</dbReference>
<dbReference type="EMBL" id="PPGH01000015">
    <property type="protein sequence ID" value="PQJ97274.1"/>
    <property type="molecule type" value="Genomic_DNA"/>
</dbReference>
<name>A0A2S7XU52_9GAMM</name>
<gene>
    <name evidence="2" type="ORF">CXB77_02780</name>
</gene>